<feature type="non-terminal residue" evidence="1">
    <location>
        <position position="98"/>
    </location>
</feature>
<accession>A0ACD0P2R8</accession>
<proteinExistence type="predicted"/>
<keyword evidence="2" id="KW-1185">Reference proteome</keyword>
<sequence length="98" mass="10706">KRSFSGRGTYYRPDQGNCGWYNDSSDLVVALSTAQYGGGEHCGKWLKGESCYDGRCVKAQVVDSCPGCSWGSLDMSPRAFKTLAPLSKGVIQISWDWA</sequence>
<protein>
    <submittedName>
        <fullName evidence="1">Uncharacterized protein</fullName>
    </submittedName>
</protein>
<evidence type="ECO:0000313" key="2">
    <source>
        <dbReference type="Proteomes" id="UP000245626"/>
    </source>
</evidence>
<organism evidence="1 2">
    <name type="scientific">Violaceomyces palustris</name>
    <dbReference type="NCBI Taxonomy" id="1673888"/>
    <lineage>
        <taxon>Eukaryota</taxon>
        <taxon>Fungi</taxon>
        <taxon>Dikarya</taxon>
        <taxon>Basidiomycota</taxon>
        <taxon>Ustilaginomycotina</taxon>
        <taxon>Ustilaginomycetes</taxon>
        <taxon>Violaceomycetales</taxon>
        <taxon>Violaceomycetaceae</taxon>
        <taxon>Violaceomyces</taxon>
    </lineage>
</organism>
<gene>
    <name evidence="1" type="ORF">IE53DRAFT_305579</name>
</gene>
<evidence type="ECO:0000313" key="1">
    <source>
        <dbReference type="EMBL" id="PWN52339.1"/>
    </source>
</evidence>
<name>A0ACD0P2R8_9BASI</name>
<feature type="non-terminal residue" evidence="1">
    <location>
        <position position="1"/>
    </location>
</feature>
<dbReference type="EMBL" id="KZ819783">
    <property type="protein sequence ID" value="PWN52339.1"/>
    <property type="molecule type" value="Genomic_DNA"/>
</dbReference>
<reference evidence="1 2" key="1">
    <citation type="journal article" date="2018" name="Mol. Biol. Evol.">
        <title>Broad Genomic Sampling Reveals a Smut Pathogenic Ancestry of the Fungal Clade Ustilaginomycotina.</title>
        <authorList>
            <person name="Kijpornyongpan T."/>
            <person name="Mondo S.J."/>
            <person name="Barry K."/>
            <person name="Sandor L."/>
            <person name="Lee J."/>
            <person name="Lipzen A."/>
            <person name="Pangilinan J."/>
            <person name="LaButti K."/>
            <person name="Hainaut M."/>
            <person name="Henrissat B."/>
            <person name="Grigoriev I.V."/>
            <person name="Spatafora J.W."/>
            <person name="Aime M.C."/>
        </authorList>
    </citation>
    <scope>NUCLEOTIDE SEQUENCE [LARGE SCALE GENOMIC DNA]</scope>
    <source>
        <strain evidence="1 2">SA 807</strain>
    </source>
</reference>
<dbReference type="Proteomes" id="UP000245626">
    <property type="component" value="Unassembled WGS sequence"/>
</dbReference>